<dbReference type="Gene3D" id="3.90.190.10">
    <property type="entry name" value="Protein tyrosine phosphatase superfamily"/>
    <property type="match status" value="1"/>
</dbReference>
<reference evidence="1 2" key="1">
    <citation type="submission" date="2017-08" db="EMBL/GenBank/DDBJ databases">
        <title>Infants hospitalized years apart are colonized by the same room-sourced microbial strains.</title>
        <authorList>
            <person name="Brooks B."/>
            <person name="Olm M.R."/>
            <person name="Firek B.A."/>
            <person name="Baker R."/>
            <person name="Thomas B.C."/>
            <person name="Morowitz M.J."/>
            <person name="Banfield J.F."/>
        </authorList>
    </citation>
    <scope>NUCLEOTIDE SEQUENCE [LARGE SCALE GENOMIC DNA]</scope>
    <source>
        <strain evidence="1">S2_005_003_R2_47</strain>
    </source>
</reference>
<feature type="non-terminal residue" evidence="1">
    <location>
        <position position="1"/>
    </location>
</feature>
<dbReference type="Proteomes" id="UP000248597">
    <property type="component" value="Unassembled WGS sequence"/>
</dbReference>
<evidence type="ECO:0000313" key="2">
    <source>
        <dbReference type="Proteomes" id="UP000248597"/>
    </source>
</evidence>
<gene>
    <name evidence="1" type="ORF">DI569_16620</name>
</gene>
<dbReference type="AlphaFoldDB" id="A0A2W5KSQ0"/>
<comment type="caution">
    <text evidence="1">The sequence shown here is derived from an EMBL/GenBank/DDBJ whole genome shotgun (WGS) entry which is preliminary data.</text>
</comment>
<organism evidence="1 2">
    <name type="scientific">Sphingopyxis macrogoltabida</name>
    <name type="common">Sphingomonas macrogoltabidus</name>
    <dbReference type="NCBI Taxonomy" id="33050"/>
    <lineage>
        <taxon>Bacteria</taxon>
        <taxon>Pseudomonadati</taxon>
        <taxon>Pseudomonadota</taxon>
        <taxon>Alphaproteobacteria</taxon>
        <taxon>Sphingomonadales</taxon>
        <taxon>Sphingomonadaceae</taxon>
        <taxon>Sphingopyxis</taxon>
    </lineage>
</organism>
<accession>A0A2W5KSQ0</accession>
<evidence type="ECO:0000313" key="1">
    <source>
        <dbReference type="EMBL" id="PZQ20056.1"/>
    </source>
</evidence>
<dbReference type="InterPro" id="IPR029021">
    <property type="entry name" value="Prot-tyrosine_phosphatase-like"/>
</dbReference>
<dbReference type="Pfam" id="PF13350">
    <property type="entry name" value="Y_phosphatase3"/>
    <property type="match status" value="1"/>
</dbReference>
<dbReference type="EMBL" id="QFPJ01000098">
    <property type="protein sequence ID" value="PZQ20056.1"/>
    <property type="molecule type" value="Genomic_DNA"/>
</dbReference>
<protein>
    <submittedName>
        <fullName evidence="1">Protein-tyrosine-phosphatase</fullName>
    </submittedName>
</protein>
<proteinExistence type="predicted"/>
<dbReference type="SUPFAM" id="SSF52799">
    <property type="entry name" value="(Phosphotyrosine protein) phosphatases II"/>
    <property type="match status" value="1"/>
</dbReference>
<sequence length="67" mass="7219">IAGMFAQMQKGGAMAKANPLVLPDGTPFLTYAFAEIDKRWGSVDAYLAQEIGLTPVDIAALRTTYLE</sequence>
<name>A0A2W5KSQ0_SPHMC</name>
<dbReference type="GO" id="GO:0004721">
    <property type="term" value="F:phosphoprotein phosphatase activity"/>
    <property type="evidence" value="ECO:0007669"/>
    <property type="project" value="InterPro"/>
</dbReference>
<dbReference type="InterPro" id="IPR026893">
    <property type="entry name" value="Tyr/Ser_Pase_IphP-type"/>
</dbReference>